<dbReference type="InterPro" id="IPR025287">
    <property type="entry name" value="WAK_GUB"/>
</dbReference>
<dbReference type="OrthoDB" id="21182at2759"/>
<dbReference type="Proteomes" id="UP000324897">
    <property type="component" value="Chromosome 3"/>
</dbReference>
<dbReference type="PANTHER" id="PTHR33491">
    <property type="entry name" value="OSJNBA0016N04.9 PROTEIN"/>
    <property type="match status" value="1"/>
</dbReference>
<dbReference type="CDD" id="cd00054">
    <property type="entry name" value="EGF_CA"/>
    <property type="match status" value="1"/>
</dbReference>
<dbReference type="SMART" id="SM00179">
    <property type="entry name" value="EGF_CA"/>
    <property type="match status" value="2"/>
</dbReference>
<dbReference type="Gene3D" id="2.10.25.10">
    <property type="entry name" value="Laminin"/>
    <property type="match status" value="1"/>
</dbReference>
<dbReference type="EMBL" id="RWGY01000039">
    <property type="protein sequence ID" value="TVU10497.1"/>
    <property type="molecule type" value="Genomic_DNA"/>
</dbReference>
<sequence length="557" mass="59295">MALKSSVIAATALLVIAAVLQPAAAAATIGLPGCNTTCGNVSVPYPFGIQRGCYRKGFNLTCDTRSGSPRLLLGDGSLRVDGIFLDSASMRVYQDGPMVYDVNSGPMAADGLINVRFTRCFAGGPYKLTFGNELALFGCNVLATLVADKTQRRAVGHGDPFVFCGCASVCSGSDELGSSARGDDFGEDKYCSGSGCCQVPINSLHAEYNPTEVHLRPLDTYHHLDSNSNVSVFIAEKGWLDGKNPQREGDWLQYSDSLFQVNTTDGIPLLLNWDITHGLGLSDSEKDSRNCPSRVARLCKSNHSKCEGFGGDFLCVCTPGYDGNPYVVGGCQDVDECKHPQDNCFGDCTNTDGSFECRCPSGTFGDPTVKGGCLKAKSATVSAADSLALQSGMAPAQIGLPNCDTTCGDVLVPYPFGISPGCYLPGFDLSCDKAHNPPRLLLGGNSTLHVVDISLHDSTVRVIHTNTFTVSEYQNLLFVDDNKQVGVNFPDIGAPYMLPARNEFILTGCNFEATLYGEYNNTTGTDNIISRCASDCSSSVIGSDSTHIGNNQQVLFR</sequence>
<keyword evidence="5" id="KW-1015">Disulfide bond</keyword>
<evidence type="ECO:0000259" key="7">
    <source>
        <dbReference type="SMART" id="SM00179"/>
    </source>
</evidence>
<dbReference type="InterPro" id="IPR018097">
    <property type="entry name" value="EGF_Ca-bd_CS"/>
</dbReference>
<dbReference type="InterPro" id="IPR000742">
    <property type="entry name" value="EGF"/>
</dbReference>
<dbReference type="FunFam" id="2.10.25.10:FF:000038">
    <property type="entry name" value="Fibrillin 2"/>
    <property type="match status" value="1"/>
</dbReference>
<dbReference type="AlphaFoldDB" id="A0A5J9TGY4"/>
<accession>A0A5J9TGY4</accession>
<feature type="domain" description="EGF-like calcium-binding" evidence="7">
    <location>
        <begin position="287"/>
        <end position="332"/>
    </location>
</feature>
<evidence type="ECO:0000313" key="10">
    <source>
        <dbReference type="Proteomes" id="UP000324897"/>
    </source>
</evidence>
<proteinExistence type="predicted"/>
<evidence type="ECO:0000256" key="1">
    <source>
        <dbReference type="ARBA" id="ARBA00004167"/>
    </source>
</evidence>
<keyword evidence="4" id="KW-0677">Repeat</keyword>
<keyword evidence="3 6" id="KW-0732">Signal</keyword>
<gene>
    <name evidence="9" type="ORF">EJB05_44032</name>
</gene>
<evidence type="ECO:0000259" key="8">
    <source>
        <dbReference type="SMART" id="SM00181"/>
    </source>
</evidence>
<dbReference type="GO" id="GO:0016020">
    <property type="term" value="C:membrane"/>
    <property type="evidence" value="ECO:0007669"/>
    <property type="project" value="UniProtKB-SubCell"/>
</dbReference>
<evidence type="ECO:0008006" key="11">
    <source>
        <dbReference type="Google" id="ProtNLM"/>
    </source>
</evidence>
<evidence type="ECO:0000256" key="2">
    <source>
        <dbReference type="ARBA" id="ARBA00022536"/>
    </source>
</evidence>
<feature type="domain" description="EGF-like calcium-binding" evidence="7">
    <location>
        <begin position="333"/>
        <end position="374"/>
    </location>
</feature>
<dbReference type="InterPro" id="IPR049883">
    <property type="entry name" value="NOTCH1_EGF-like"/>
</dbReference>
<comment type="subcellular location">
    <subcellularLocation>
        <location evidence="1">Membrane</location>
        <topology evidence="1">Single-pass membrane protein</topology>
    </subcellularLocation>
</comment>
<feature type="non-terminal residue" evidence="9">
    <location>
        <position position="1"/>
    </location>
</feature>
<comment type="caution">
    <text evidence="9">The sequence shown here is derived from an EMBL/GenBank/DDBJ whole genome shotgun (WGS) entry which is preliminary data.</text>
</comment>
<dbReference type="SUPFAM" id="SSF57196">
    <property type="entry name" value="EGF/Laminin"/>
    <property type="match status" value="1"/>
</dbReference>
<dbReference type="SMART" id="SM00181">
    <property type="entry name" value="EGF"/>
    <property type="match status" value="2"/>
</dbReference>
<dbReference type="Gramene" id="TVU10497">
    <property type="protein sequence ID" value="TVU10497"/>
    <property type="gene ID" value="EJB05_44032"/>
</dbReference>
<evidence type="ECO:0000256" key="3">
    <source>
        <dbReference type="ARBA" id="ARBA00022729"/>
    </source>
</evidence>
<keyword evidence="10" id="KW-1185">Reference proteome</keyword>
<protein>
    <recommendedName>
        <fullName evidence="11">EGF-like domain-containing protein</fullName>
    </recommendedName>
</protein>
<dbReference type="Pfam" id="PF07645">
    <property type="entry name" value="EGF_CA"/>
    <property type="match status" value="1"/>
</dbReference>
<reference evidence="9 10" key="1">
    <citation type="journal article" date="2019" name="Sci. Rep.">
        <title>A high-quality genome of Eragrostis curvula grass provides insights into Poaceae evolution and supports new strategies to enhance forage quality.</title>
        <authorList>
            <person name="Carballo J."/>
            <person name="Santos B.A.C.M."/>
            <person name="Zappacosta D."/>
            <person name="Garbus I."/>
            <person name="Selva J.P."/>
            <person name="Gallo C.A."/>
            <person name="Diaz A."/>
            <person name="Albertini E."/>
            <person name="Caccamo M."/>
            <person name="Echenique V."/>
        </authorList>
    </citation>
    <scope>NUCLEOTIDE SEQUENCE [LARGE SCALE GENOMIC DNA]</scope>
    <source>
        <strain evidence="10">cv. Victoria</strain>
        <tissue evidence="9">Leaf</tissue>
    </source>
</reference>
<keyword evidence="2" id="KW-0245">EGF-like domain</keyword>
<feature type="signal peptide" evidence="6">
    <location>
        <begin position="1"/>
        <end position="25"/>
    </location>
</feature>
<dbReference type="GO" id="GO:0005509">
    <property type="term" value="F:calcium ion binding"/>
    <property type="evidence" value="ECO:0007669"/>
    <property type="project" value="InterPro"/>
</dbReference>
<evidence type="ECO:0000256" key="6">
    <source>
        <dbReference type="SAM" id="SignalP"/>
    </source>
</evidence>
<feature type="chain" id="PRO_5023889972" description="EGF-like domain-containing protein" evidence="6">
    <location>
        <begin position="26"/>
        <end position="557"/>
    </location>
</feature>
<feature type="domain" description="EGF-like" evidence="8">
    <location>
        <begin position="290"/>
        <end position="332"/>
    </location>
</feature>
<feature type="domain" description="EGF-like" evidence="8">
    <location>
        <begin position="336"/>
        <end position="374"/>
    </location>
</feature>
<evidence type="ECO:0000256" key="4">
    <source>
        <dbReference type="ARBA" id="ARBA00022737"/>
    </source>
</evidence>
<dbReference type="InterPro" id="IPR001881">
    <property type="entry name" value="EGF-like_Ca-bd_dom"/>
</dbReference>
<evidence type="ECO:0000313" key="9">
    <source>
        <dbReference type="EMBL" id="TVU10497.1"/>
    </source>
</evidence>
<name>A0A5J9TGY4_9POAL</name>
<dbReference type="PROSITE" id="PS01187">
    <property type="entry name" value="EGF_CA"/>
    <property type="match status" value="1"/>
</dbReference>
<evidence type="ECO:0000256" key="5">
    <source>
        <dbReference type="ARBA" id="ARBA00023157"/>
    </source>
</evidence>
<dbReference type="GO" id="GO:0030247">
    <property type="term" value="F:polysaccharide binding"/>
    <property type="evidence" value="ECO:0007669"/>
    <property type="project" value="InterPro"/>
</dbReference>
<dbReference type="Pfam" id="PF13947">
    <property type="entry name" value="GUB_WAK_bind"/>
    <property type="match status" value="2"/>
</dbReference>
<organism evidence="9 10">
    <name type="scientific">Eragrostis curvula</name>
    <name type="common">weeping love grass</name>
    <dbReference type="NCBI Taxonomy" id="38414"/>
    <lineage>
        <taxon>Eukaryota</taxon>
        <taxon>Viridiplantae</taxon>
        <taxon>Streptophyta</taxon>
        <taxon>Embryophyta</taxon>
        <taxon>Tracheophyta</taxon>
        <taxon>Spermatophyta</taxon>
        <taxon>Magnoliopsida</taxon>
        <taxon>Liliopsida</taxon>
        <taxon>Poales</taxon>
        <taxon>Poaceae</taxon>
        <taxon>PACMAD clade</taxon>
        <taxon>Chloridoideae</taxon>
        <taxon>Eragrostideae</taxon>
        <taxon>Eragrostidinae</taxon>
        <taxon>Eragrostis</taxon>
    </lineage>
</organism>